<name>A0AA90ZJI5_9BACT</name>
<dbReference type="Proteomes" id="UP000442105">
    <property type="component" value="Unassembled WGS sequence"/>
</dbReference>
<dbReference type="RefSeq" id="WP_153128144.1">
    <property type="nucleotide sequence ID" value="NZ_JBQHVI010000039.1"/>
</dbReference>
<sequence length="76" mass="8477">MKKKVFFCAFCLAIAGLMAVESNHLFNDDSLESSLELANVEALSDSESNYKDCEVYLPRICTSGHVDHRGYRTVAD</sequence>
<evidence type="ECO:0000256" key="1">
    <source>
        <dbReference type="SAM" id="SignalP"/>
    </source>
</evidence>
<comment type="caution">
    <text evidence="2">The sequence shown here is derived from an EMBL/GenBank/DDBJ whole genome shotgun (WGS) entry which is preliminary data.</text>
</comment>
<gene>
    <name evidence="2" type="ORF">F7D95_04810</name>
</gene>
<feature type="chain" id="PRO_5041686651" description="NVEALA family protein" evidence="1">
    <location>
        <begin position="20"/>
        <end position="76"/>
    </location>
</feature>
<dbReference type="EMBL" id="VZCW01000117">
    <property type="protein sequence ID" value="MQN12152.1"/>
    <property type="molecule type" value="Genomic_DNA"/>
</dbReference>
<organism evidence="2 3">
    <name type="scientific">Segatella copri</name>
    <dbReference type="NCBI Taxonomy" id="165179"/>
    <lineage>
        <taxon>Bacteria</taxon>
        <taxon>Pseudomonadati</taxon>
        <taxon>Bacteroidota</taxon>
        <taxon>Bacteroidia</taxon>
        <taxon>Bacteroidales</taxon>
        <taxon>Prevotellaceae</taxon>
        <taxon>Segatella</taxon>
    </lineage>
</organism>
<feature type="signal peptide" evidence="1">
    <location>
        <begin position="1"/>
        <end position="19"/>
    </location>
</feature>
<dbReference type="AlphaFoldDB" id="A0AA90ZJI5"/>
<accession>A0AA90ZJI5</accession>
<keyword evidence="1" id="KW-0732">Signal</keyword>
<proteinExistence type="predicted"/>
<reference evidence="3" key="1">
    <citation type="submission" date="2019-09" db="EMBL/GenBank/DDBJ databases">
        <title>Distinct polysaccharide growth profiles of human intestinal Prevotella copri isolates.</title>
        <authorList>
            <person name="Fehlner-Peach H."/>
            <person name="Magnabosco C."/>
            <person name="Raghavan V."/>
            <person name="Scher J.U."/>
            <person name="Tett A."/>
            <person name="Cox L.M."/>
            <person name="Gottsegen C."/>
            <person name="Watters A."/>
            <person name="Wiltshire- Gordon J.D."/>
            <person name="Segata N."/>
            <person name="Bonneau R."/>
            <person name="Littman D.R."/>
        </authorList>
    </citation>
    <scope>NUCLEOTIDE SEQUENCE [LARGE SCALE GENOMIC DNA]</scope>
    <source>
        <strain evidence="3">iAQ1179</strain>
    </source>
</reference>
<evidence type="ECO:0008006" key="4">
    <source>
        <dbReference type="Google" id="ProtNLM"/>
    </source>
</evidence>
<evidence type="ECO:0000313" key="2">
    <source>
        <dbReference type="EMBL" id="MQN12152.1"/>
    </source>
</evidence>
<protein>
    <recommendedName>
        <fullName evidence="4">NVEALA family protein</fullName>
    </recommendedName>
</protein>
<evidence type="ECO:0000313" key="3">
    <source>
        <dbReference type="Proteomes" id="UP000442105"/>
    </source>
</evidence>